<comment type="caution">
    <text evidence="2">The sequence shown here is derived from an EMBL/GenBank/DDBJ whole genome shotgun (WGS) entry which is preliminary data.</text>
</comment>
<keyword evidence="3" id="KW-1185">Reference proteome</keyword>
<reference evidence="2" key="1">
    <citation type="submission" date="2023-05" db="EMBL/GenBank/DDBJ databases">
        <authorList>
            <person name="Stuckert A."/>
        </authorList>
    </citation>
    <scope>NUCLEOTIDE SEQUENCE</scope>
</reference>
<feature type="region of interest" description="Disordered" evidence="1">
    <location>
        <begin position="1"/>
        <end position="26"/>
    </location>
</feature>
<gene>
    <name evidence="2" type="ORF">SPARVUS_LOCUS15844860</name>
</gene>
<evidence type="ECO:0000313" key="3">
    <source>
        <dbReference type="Proteomes" id="UP001162483"/>
    </source>
</evidence>
<proteinExistence type="predicted"/>
<evidence type="ECO:0000313" key="2">
    <source>
        <dbReference type="EMBL" id="CAI9619495.1"/>
    </source>
</evidence>
<dbReference type="Proteomes" id="UP001162483">
    <property type="component" value="Unassembled WGS sequence"/>
</dbReference>
<name>A0ABN9HCH1_9NEOB</name>
<organism evidence="2 3">
    <name type="scientific">Staurois parvus</name>
    <dbReference type="NCBI Taxonomy" id="386267"/>
    <lineage>
        <taxon>Eukaryota</taxon>
        <taxon>Metazoa</taxon>
        <taxon>Chordata</taxon>
        <taxon>Craniata</taxon>
        <taxon>Vertebrata</taxon>
        <taxon>Euteleostomi</taxon>
        <taxon>Amphibia</taxon>
        <taxon>Batrachia</taxon>
        <taxon>Anura</taxon>
        <taxon>Neobatrachia</taxon>
        <taxon>Ranoidea</taxon>
        <taxon>Ranidae</taxon>
        <taxon>Staurois</taxon>
    </lineage>
</organism>
<evidence type="ECO:0000256" key="1">
    <source>
        <dbReference type="SAM" id="MobiDB-lite"/>
    </source>
</evidence>
<sequence>MAVLSHPEQCAYSEAPTHHPPVKHSQHTVNPLIAPHINSFLPSAISTVSFAFY</sequence>
<accession>A0ABN9HCH1</accession>
<protein>
    <submittedName>
        <fullName evidence="2">Uncharacterized protein</fullName>
    </submittedName>
</protein>
<dbReference type="EMBL" id="CATNWA010020687">
    <property type="protein sequence ID" value="CAI9619495.1"/>
    <property type="molecule type" value="Genomic_DNA"/>
</dbReference>